<evidence type="ECO:0000256" key="5">
    <source>
        <dbReference type="ARBA" id="ARBA00012462"/>
    </source>
</evidence>
<dbReference type="GO" id="GO:0004252">
    <property type="term" value="F:serine-type endopeptidase activity"/>
    <property type="evidence" value="ECO:0007669"/>
    <property type="project" value="UniProtKB-UniRule"/>
</dbReference>
<dbReference type="SUPFAM" id="SSF54897">
    <property type="entry name" value="Protease propeptides/inhibitors"/>
    <property type="match status" value="1"/>
</dbReference>
<gene>
    <name evidence="19" type="ORF">KCU76_g9586</name>
</gene>
<evidence type="ECO:0000256" key="15">
    <source>
        <dbReference type="ARBA" id="ARBA00023180"/>
    </source>
</evidence>
<reference evidence="19" key="2">
    <citation type="submission" date="2021-08" db="EMBL/GenBank/DDBJ databases">
        <authorList>
            <person name="Gostincar C."/>
            <person name="Sun X."/>
            <person name="Song Z."/>
            <person name="Gunde-Cimerman N."/>
        </authorList>
    </citation>
    <scope>NUCLEOTIDE SEQUENCE</scope>
    <source>
        <strain evidence="19">EXF-9911</strain>
    </source>
</reference>
<dbReference type="InterPro" id="IPR030400">
    <property type="entry name" value="Sedolisin_dom"/>
</dbReference>
<feature type="domain" description="Peptidase S53" evidence="18">
    <location>
        <begin position="197"/>
        <end position="577"/>
    </location>
</feature>
<feature type="active site" description="Charge relay system" evidence="16">
    <location>
        <position position="488"/>
    </location>
</feature>
<evidence type="ECO:0000256" key="9">
    <source>
        <dbReference type="ARBA" id="ARBA00022729"/>
    </source>
</evidence>
<comment type="catalytic activity">
    <reaction evidence="1">
        <text>Release of an N-terminal tripeptide from a polypeptide.</text>
        <dbReference type="EC" id="3.4.14.10"/>
    </reaction>
</comment>
<feature type="signal peptide" evidence="17">
    <location>
        <begin position="1"/>
        <end position="23"/>
    </location>
</feature>
<evidence type="ECO:0000256" key="7">
    <source>
        <dbReference type="ARBA" id="ARBA00022670"/>
    </source>
</evidence>
<feature type="non-terminal residue" evidence="19">
    <location>
        <position position="579"/>
    </location>
</feature>
<evidence type="ECO:0000256" key="17">
    <source>
        <dbReference type="SAM" id="SignalP"/>
    </source>
</evidence>
<dbReference type="PANTHER" id="PTHR14218">
    <property type="entry name" value="PROTEASE S8 TRIPEPTIDYL PEPTIDASE I CLN2"/>
    <property type="match status" value="1"/>
</dbReference>
<evidence type="ECO:0000313" key="19">
    <source>
        <dbReference type="EMBL" id="KAG9688469.1"/>
    </source>
</evidence>
<dbReference type="Pfam" id="PF09286">
    <property type="entry name" value="Pro-kuma_activ"/>
    <property type="match status" value="1"/>
</dbReference>
<dbReference type="InterPro" id="IPR015366">
    <property type="entry name" value="S53_propep"/>
</dbReference>
<keyword evidence="7 16" id="KW-0645">Protease</keyword>
<organism evidence="19 20">
    <name type="scientific">Aureobasidium melanogenum</name>
    <name type="common">Aureobasidium pullulans var. melanogenum</name>
    <dbReference type="NCBI Taxonomy" id="46634"/>
    <lineage>
        <taxon>Eukaryota</taxon>
        <taxon>Fungi</taxon>
        <taxon>Dikarya</taxon>
        <taxon>Ascomycota</taxon>
        <taxon>Pezizomycotina</taxon>
        <taxon>Dothideomycetes</taxon>
        <taxon>Dothideomycetidae</taxon>
        <taxon>Dothideales</taxon>
        <taxon>Saccotheciaceae</taxon>
        <taxon>Aureobasidium</taxon>
    </lineage>
</organism>
<dbReference type="SMART" id="SM00944">
    <property type="entry name" value="Pro-kuma_activ"/>
    <property type="match status" value="1"/>
</dbReference>
<dbReference type="InterPro" id="IPR023828">
    <property type="entry name" value="Peptidase_S8_Ser-AS"/>
</dbReference>
<evidence type="ECO:0000256" key="3">
    <source>
        <dbReference type="ARBA" id="ARBA00002451"/>
    </source>
</evidence>
<comment type="subcellular location">
    <subcellularLocation>
        <location evidence="4">Secreted</location>
        <location evidence="4">Extracellular space</location>
    </subcellularLocation>
</comment>
<protein>
    <recommendedName>
        <fullName evidence="5">tripeptidyl-peptidase II</fullName>
        <ecNumber evidence="5">3.4.14.10</ecNumber>
    </recommendedName>
</protein>
<evidence type="ECO:0000256" key="16">
    <source>
        <dbReference type="PROSITE-ProRule" id="PRU01032"/>
    </source>
</evidence>
<dbReference type="EC" id="3.4.14.10" evidence="5"/>
<dbReference type="PANTHER" id="PTHR14218:SF15">
    <property type="entry name" value="TRIPEPTIDYL-PEPTIDASE 1"/>
    <property type="match status" value="1"/>
</dbReference>
<comment type="caution">
    <text evidence="16">Lacks conserved residue(s) required for the propagation of feature annotation.</text>
</comment>
<dbReference type="InterPro" id="IPR036852">
    <property type="entry name" value="Peptidase_S8/S53_dom_sf"/>
</dbReference>
<evidence type="ECO:0000256" key="6">
    <source>
        <dbReference type="ARBA" id="ARBA00022525"/>
    </source>
</evidence>
<keyword evidence="15" id="KW-0325">Glycoprotein</keyword>
<evidence type="ECO:0000313" key="20">
    <source>
        <dbReference type="Proteomes" id="UP000779574"/>
    </source>
</evidence>
<feature type="active site" description="Charge relay system" evidence="16">
    <location>
        <position position="275"/>
    </location>
</feature>
<sequence>MHFWVPFTLFACVGGLLMDKVDHVPQGWSEIGSPSPSTRFKLSIALIPANKELLHKTLANISTPGHGDYGKYLNESELKTVVRPSETSTNAVLKFLEDSGIARSDFEQHGDWIDFTADVETADRMMNASFTTYREDTGRGIIIRTQQYSLPDEVARHVDMVEPTTQFPREVRPRKPGSIHSDQALQETIDQNDCNRTITPDCLRTLYNLPLASTLRNTSTHGHIGIAGFLAEYPHQKDFDMFTKKFAPYLVDVVKPRFISVDGERNHSTYTGEGEANLDVQYAAAMGYPVPIQYYYTHGLGVDEENHSLQNLTGASSELNIILLRYLRDLPKSSLPHTLSVSYGGPEKGLPNAYAHKVCDMYGELGARGVTVVFASGDYGPGLACRGKHGKRLDPIFPATCPYVTSVGGTQFINPESAGIVSSGGFSDIFPRPDWQEVEVKTYLDTLGTRLAGMYNSSGRGFPDVSAQMMNYWVVDNLQATAENSGTSASAPTVAGIVGLVNSALIGAGKSPLGFMNPFLYSVARKAFQEVDGGGSKGCSLMLEEPTVSLNATEGWDPISGIGTPDFQKLLSIAMQQQA</sequence>
<dbReference type="GO" id="GO:0005576">
    <property type="term" value="C:extracellular region"/>
    <property type="evidence" value="ECO:0007669"/>
    <property type="project" value="UniProtKB-SubCell"/>
</dbReference>
<dbReference type="GO" id="GO:0046872">
    <property type="term" value="F:metal ion binding"/>
    <property type="evidence" value="ECO:0007669"/>
    <property type="project" value="UniProtKB-KW"/>
</dbReference>
<feature type="active site" description="Charge relay system" evidence="16">
    <location>
        <position position="279"/>
    </location>
</feature>
<dbReference type="SUPFAM" id="SSF52743">
    <property type="entry name" value="Subtilisin-like"/>
    <property type="match status" value="1"/>
</dbReference>
<evidence type="ECO:0000256" key="4">
    <source>
        <dbReference type="ARBA" id="ARBA00004239"/>
    </source>
</evidence>
<dbReference type="AlphaFoldDB" id="A0A9P8EEP8"/>
<reference evidence="19" key="1">
    <citation type="journal article" date="2021" name="J Fungi (Basel)">
        <title>Virulence traits and population genomics of the black yeast Aureobasidium melanogenum.</title>
        <authorList>
            <person name="Cernosa A."/>
            <person name="Sun X."/>
            <person name="Gostincar C."/>
            <person name="Fang C."/>
            <person name="Gunde-Cimerman N."/>
            <person name="Song Z."/>
        </authorList>
    </citation>
    <scope>NUCLEOTIDE SEQUENCE</scope>
    <source>
        <strain evidence="19">EXF-9911</strain>
    </source>
</reference>
<keyword evidence="8" id="KW-0479">Metal-binding</keyword>
<proteinExistence type="predicted"/>
<evidence type="ECO:0000256" key="8">
    <source>
        <dbReference type="ARBA" id="ARBA00022723"/>
    </source>
</evidence>
<dbReference type="GO" id="GO:0008240">
    <property type="term" value="F:tripeptidyl-peptidase activity"/>
    <property type="evidence" value="ECO:0007669"/>
    <property type="project" value="UniProtKB-EC"/>
</dbReference>
<dbReference type="CDD" id="cd11377">
    <property type="entry name" value="Pro-peptidase_S53"/>
    <property type="match status" value="1"/>
</dbReference>
<keyword evidence="11 16" id="KW-0720">Serine protease</keyword>
<dbReference type="PROSITE" id="PS00138">
    <property type="entry name" value="SUBTILASE_SER"/>
    <property type="match status" value="1"/>
</dbReference>
<keyword evidence="13" id="KW-0843">Virulence</keyword>
<dbReference type="EMBL" id="JAHFXF010000402">
    <property type="protein sequence ID" value="KAG9688469.1"/>
    <property type="molecule type" value="Genomic_DNA"/>
</dbReference>
<comment type="cofactor">
    <cofactor evidence="2">
        <name>Ca(2+)</name>
        <dbReference type="ChEBI" id="CHEBI:29108"/>
    </cofactor>
</comment>
<evidence type="ECO:0000256" key="11">
    <source>
        <dbReference type="ARBA" id="ARBA00022825"/>
    </source>
</evidence>
<dbReference type="PROSITE" id="PS51695">
    <property type="entry name" value="SEDOLISIN"/>
    <property type="match status" value="1"/>
</dbReference>
<evidence type="ECO:0000256" key="12">
    <source>
        <dbReference type="ARBA" id="ARBA00022837"/>
    </source>
</evidence>
<dbReference type="Pfam" id="PF00082">
    <property type="entry name" value="Peptidase_S8"/>
    <property type="match status" value="1"/>
</dbReference>
<keyword evidence="10 16" id="KW-0378">Hydrolase</keyword>
<dbReference type="OrthoDB" id="409122at2759"/>
<keyword evidence="14" id="KW-0865">Zymogen</keyword>
<keyword evidence="9 17" id="KW-0732">Signal</keyword>
<evidence type="ECO:0000259" key="18">
    <source>
        <dbReference type="PROSITE" id="PS51695"/>
    </source>
</evidence>
<feature type="chain" id="PRO_5040240928" description="tripeptidyl-peptidase II" evidence="17">
    <location>
        <begin position="24"/>
        <end position="579"/>
    </location>
</feature>
<dbReference type="Gene3D" id="3.40.50.200">
    <property type="entry name" value="Peptidase S8/S53 domain"/>
    <property type="match status" value="1"/>
</dbReference>
<dbReference type="GO" id="GO:0006508">
    <property type="term" value="P:proteolysis"/>
    <property type="evidence" value="ECO:0007669"/>
    <property type="project" value="UniProtKB-KW"/>
</dbReference>
<dbReference type="FunFam" id="3.40.50.200:FF:000015">
    <property type="entry name" value="Tripeptidyl peptidase A"/>
    <property type="match status" value="1"/>
</dbReference>
<dbReference type="InterPro" id="IPR000209">
    <property type="entry name" value="Peptidase_S8/S53_dom"/>
</dbReference>
<keyword evidence="12" id="KW-0106">Calcium</keyword>
<dbReference type="InterPro" id="IPR050819">
    <property type="entry name" value="Tripeptidyl-peptidase_I"/>
</dbReference>
<comment type="caution">
    <text evidence="19">The sequence shown here is derived from an EMBL/GenBank/DDBJ whole genome shotgun (WGS) entry which is preliminary data.</text>
</comment>
<evidence type="ECO:0000256" key="14">
    <source>
        <dbReference type="ARBA" id="ARBA00023145"/>
    </source>
</evidence>
<evidence type="ECO:0000256" key="13">
    <source>
        <dbReference type="ARBA" id="ARBA00023026"/>
    </source>
</evidence>
<name>A0A9P8EEP8_AURME</name>
<comment type="function">
    <text evidence="3">Secreted tripeptidyl-peptidase which degrades proteins at acidic pHs and is involved in virulence.</text>
</comment>
<keyword evidence="6" id="KW-0964">Secreted</keyword>
<evidence type="ECO:0000256" key="2">
    <source>
        <dbReference type="ARBA" id="ARBA00001913"/>
    </source>
</evidence>
<accession>A0A9P8EEP8</accession>
<evidence type="ECO:0000256" key="1">
    <source>
        <dbReference type="ARBA" id="ARBA00001910"/>
    </source>
</evidence>
<evidence type="ECO:0000256" key="10">
    <source>
        <dbReference type="ARBA" id="ARBA00022801"/>
    </source>
</evidence>
<dbReference type="CDD" id="cd04056">
    <property type="entry name" value="Peptidases_S53"/>
    <property type="match status" value="1"/>
</dbReference>
<dbReference type="Proteomes" id="UP000779574">
    <property type="component" value="Unassembled WGS sequence"/>
</dbReference>